<dbReference type="InterPro" id="IPR033752">
    <property type="entry name" value="MetA_family"/>
</dbReference>
<dbReference type="UniPathway" id="UPA00051">
    <property type="reaction ID" value="UER00074"/>
</dbReference>
<dbReference type="GO" id="GO:0008899">
    <property type="term" value="F:homoserine O-succinyltransferase activity"/>
    <property type="evidence" value="ECO:0007669"/>
    <property type="project" value="UniProtKB-UniRule"/>
</dbReference>
<evidence type="ECO:0000256" key="3">
    <source>
        <dbReference type="ARBA" id="ARBA00023315"/>
    </source>
</evidence>
<dbReference type="PANTHER" id="PTHR20919:SF0">
    <property type="entry name" value="HOMOSERINE O-SUCCINYLTRANSFERASE"/>
    <property type="match status" value="1"/>
</dbReference>
<keyword evidence="1 4" id="KW-0028">Amino-acid biosynthesis</keyword>
<dbReference type="InterPro" id="IPR029062">
    <property type="entry name" value="Class_I_gatase-like"/>
</dbReference>
<keyword evidence="4" id="KW-0963">Cytoplasm</keyword>
<dbReference type="GO" id="GO:0005737">
    <property type="term" value="C:cytoplasm"/>
    <property type="evidence" value="ECO:0007669"/>
    <property type="project" value="UniProtKB-SubCell"/>
</dbReference>
<dbReference type="Pfam" id="PF04204">
    <property type="entry name" value="HTS"/>
    <property type="match status" value="1"/>
</dbReference>
<dbReference type="HAMAP" id="MF_00295">
    <property type="entry name" value="MetA_acyltransf"/>
    <property type="match status" value="1"/>
</dbReference>
<evidence type="ECO:0000256" key="5">
    <source>
        <dbReference type="PIRSR" id="PIRSR000450-1"/>
    </source>
</evidence>
<keyword evidence="2 4" id="KW-0808">Transferase</keyword>
<dbReference type="Gene3D" id="3.40.50.880">
    <property type="match status" value="1"/>
</dbReference>
<dbReference type="PATRIC" id="fig|1618.3.peg.771"/>
<comment type="pathway">
    <text evidence="4">Amino-acid biosynthesis; L-methionine biosynthesis via de novo pathway; O-acetyl-L-homoserine from L-homoserine: step 1/1.</text>
</comment>
<dbReference type="PIRSF" id="PIRSF000450">
    <property type="entry name" value="H_ser_succinyltr"/>
    <property type="match status" value="1"/>
</dbReference>
<dbReference type="GO" id="GO:0009086">
    <property type="term" value="P:methionine biosynthetic process"/>
    <property type="evidence" value="ECO:0007669"/>
    <property type="project" value="UniProtKB-UniRule"/>
</dbReference>
<comment type="caution">
    <text evidence="4">Lacks conserved residue(s) required for the propagation of feature annotation.</text>
</comment>
<feature type="active site" description="Proton acceptor" evidence="4">
    <location>
        <position position="203"/>
    </location>
</feature>
<comment type="function">
    <text evidence="4">Transfers an acetyl group from acetyl-CoA to L-homoserine, forming acetyl-L-homoserine.</text>
</comment>
<organism evidence="6 7">
    <name type="scientific">Liquorilactobacillus mali</name>
    <dbReference type="NCBI Taxonomy" id="1618"/>
    <lineage>
        <taxon>Bacteria</taxon>
        <taxon>Bacillati</taxon>
        <taxon>Bacillota</taxon>
        <taxon>Bacilli</taxon>
        <taxon>Lactobacillales</taxon>
        <taxon>Lactobacillaceae</taxon>
        <taxon>Liquorilactobacillus</taxon>
    </lineage>
</organism>
<evidence type="ECO:0000256" key="4">
    <source>
        <dbReference type="HAMAP-Rule" id="MF_00295"/>
    </source>
</evidence>
<comment type="similarity">
    <text evidence="4">Belongs to the MetA family.</text>
</comment>
<keyword evidence="3 4" id="KW-0012">Acyltransferase</keyword>
<feature type="binding site" evidence="4">
    <location>
        <position position="163"/>
    </location>
    <ligand>
        <name>substrate</name>
    </ligand>
</feature>
<proteinExistence type="inferred from homology"/>
<keyword evidence="4" id="KW-0486">Methionine biosynthesis</keyword>
<evidence type="ECO:0000313" key="7">
    <source>
        <dbReference type="Proteomes" id="UP000051727"/>
    </source>
</evidence>
<feature type="site" description="Important for acyl-CoA specificity" evidence="4">
    <location>
        <position position="96"/>
    </location>
</feature>
<dbReference type="OrthoDB" id="9772423at2"/>
<dbReference type="Proteomes" id="UP000051727">
    <property type="component" value="Unassembled WGS sequence"/>
</dbReference>
<dbReference type="AlphaFoldDB" id="A0A0R2G0V2"/>
<feature type="site" description="Important for substrate specificity" evidence="4">
    <location>
        <position position="163"/>
    </location>
</feature>
<dbReference type="EMBL" id="JQAR01000002">
    <property type="protein sequence ID" value="KRN33030.1"/>
    <property type="molecule type" value="Genomic_DNA"/>
</dbReference>
<protein>
    <recommendedName>
        <fullName evidence="4">Homoserine O-acetyltransferase</fullName>
        <shortName evidence="4">HAT</shortName>
        <ecNumber evidence="4">2.3.1.31</ecNumber>
    </recommendedName>
    <alternativeName>
        <fullName evidence="4">Homoserine transacetylase</fullName>
        <shortName evidence="4">HTA</shortName>
    </alternativeName>
</protein>
<feature type="active site" description="Acyl-thioester intermediate" evidence="4 5">
    <location>
        <position position="127"/>
    </location>
</feature>
<comment type="subcellular location">
    <subcellularLocation>
        <location evidence="4">Cytoplasm</location>
    </subcellularLocation>
</comment>
<dbReference type="RefSeq" id="WP_056990335.1">
    <property type="nucleotide sequence ID" value="NZ_JQAR01000002.1"/>
</dbReference>
<reference evidence="6 7" key="1">
    <citation type="journal article" date="2015" name="Genome Announc.">
        <title>Expanding the biotechnology potential of lactobacilli through comparative genomics of 213 strains and associated genera.</title>
        <authorList>
            <person name="Sun Z."/>
            <person name="Harris H.M."/>
            <person name="McCann A."/>
            <person name="Guo C."/>
            <person name="Argimon S."/>
            <person name="Zhang W."/>
            <person name="Yang X."/>
            <person name="Jeffery I.B."/>
            <person name="Cooney J.C."/>
            <person name="Kagawa T.F."/>
            <person name="Liu W."/>
            <person name="Song Y."/>
            <person name="Salvetti E."/>
            <person name="Wrobel A."/>
            <person name="Rasinkangas P."/>
            <person name="Parkhill J."/>
            <person name="Rea M.C."/>
            <person name="O'Sullivan O."/>
            <person name="Ritari J."/>
            <person name="Douillard F.P."/>
            <person name="Paul Ross R."/>
            <person name="Yang R."/>
            <person name="Briner A.E."/>
            <person name="Felis G.E."/>
            <person name="de Vos W.M."/>
            <person name="Barrangou R."/>
            <person name="Klaenhammer T.R."/>
            <person name="Caufield P.W."/>
            <person name="Cui Y."/>
            <person name="Zhang H."/>
            <person name="O'Toole P.W."/>
        </authorList>
    </citation>
    <scope>NUCLEOTIDE SEQUENCE [LARGE SCALE GENOMIC DNA]</scope>
    <source>
        <strain evidence="6 7">ATCC 27304</strain>
    </source>
</reference>
<dbReference type="STRING" id="1618.IV36_GL000762"/>
<gene>
    <name evidence="4" type="primary">metAA</name>
    <name evidence="6" type="ORF">IV36_GL000762</name>
</gene>
<feature type="binding site" evidence="4">
    <location>
        <position position="148"/>
    </location>
    <ligand>
        <name>substrate</name>
    </ligand>
</feature>
<comment type="catalytic activity">
    <reaction evidence="4">
        <text>L-homoserine + acetyl-CoA = O-acetyl-L-homoserine + CoA</text>
        <dbReference type="Rhea" id="RHEA:13701"/>
        <dbReference type="ChEBI" id="CHEBI:57287"/>
        <dbReference type="ChEBI" id="CHEBI:57288"/>
        <dbReference type="ChEBI" id="CHEBI:57476"/>
        <dbReference type="ChEBI" id="CHEBI:57716"/>
        <dbReference type="EC" id="2.3.1.31"/>
    </reaction>
</comment>
<dbReference type="PANTHER" id="PTHR20919">
    <property type="entry name" value="HOMOSERINE O-SUCCINYLTRANSFERASE"/>
    <property type="match status" value="1"/>
</dbReference>
<dbReference type="EC" id="2.3.1.31" evidence="4"/>
<dbReference type="SUPFAM" id="SSF52317">
    <property type="entry name" value="Class I glutamine amidotransferase-like"/>
    <property type="match status" value="1"/>
</dbReference>
<feature type="binding site" evidence="4">
    <location>
        <position position="217"/>
    </location>
    <ligand>
        <name>substrate</name>
    </ligand>
</feature>
<feature type="active site" evidence="4">
    <location>
        <position position="205"/>
    </location>
</feature>
<evidence type="ECO:0000256" key="1">
    <source>
        <dbReference type="ARBA" id="ARBA00022605"/>
    </source>
</evidence>
<evidence type="ECO:0000256" key="2">
    <source>
        <dbReference type="ARBA" id="ARBA00022679"/>
    </source>
</evidence>
<evidence type="ECO:0000313" key="6">
    <source>
        <dbReference type="EMBL" id="KRN33030.1"/>
    </source>
</evidence>
<sequence>MAVIYITNGFTQNTNIEHPETLKVLLLNLMPNRAETEHQFVSLLKNSRRDITLTFCLPKTHTLKNNARESLEKYATFDEISSNYYDALIVTGAPLDRLDFAAVDYWDEFSEIVEWRKTHTQQSLFVCWSAYAAGEIEGIFKGHQLTKKISGVYTTNELTIPHSRYFTIPLQNSIDGTIVAGSREIGAVLIQNKRLHSTYLTGHLEYQIDTLAQEYKRDSLAGLAPHKPSNYFDENNKPTDTWSATASSFYRQWLDDITEIKKSIALGRNN</sequence>
<accession>A0A0R2G0V2</accession>
<name>A0A0R2G0V2_9LACO</name>
<dbReference type="GO" id="GO:0004414">
    <property type="term" value="F:homoserine O-acetyltransferase activity"/>
    <property type="evidence" value="ECO:0007669"/>
    <property type="project" value="UniProtKB-EC"/>
</dbReference>
<comment type="caution">
    <text evidence="6">The sequence shown here is derived from an EMBL/GenBank/DDBJ whole genome shotgun (WGS) entry which is preliminary data.</text>
</comment>